<keyword evidence="13" id="KW-1185">Reference proteome</keyword>
<dbReference type="AlphaFoldDB" id="A0AAN9UZ25"/>
<proteinExistence type="inferred from homology"/>
<dbReference type="Pfam" id="PF09811">
    <property type="entry name" value="Yae1_N"/>
    <property type="match status" value="1"/>
</dbReference>
<evidence type="ECO:0000256" key="2">
    <source>
        <dbReference type="ARBA" id="ARBA00004123"/>
    </source>
</evidence>
<keyword evidence="8" id="KW-0963">Cytoplasm</keyword>
<evidence type="ECO:0000256" key="8">
    <source>
        <dbReference type="ARBA" id="ARBA00022490"/>
    </source>
</evidence>
<evidence type="ECO:0000256" key="4">
    <source>
        <dbReference type="ARBA" id="ARBA00007096"/>
    </source>
</evidence>
<evidence type="ECO:0000256" key="6">
    <source>
        <dbReference type="ARBA" id="ARBA00017286"/>
    </source>
</evidence>
<comment type="caution">
    <text evidence="12">The sequence shown here is derived from an EMBL/GenBank/DDBJ whole genome shotgun (WGS) entry which is preliminary data.</text>
</comment>
<dbReference type="EMBL" id="JAKJXP020000006">
    <property type="protein sequence ID" value="KAK7756536.1"/>
    <property type="molecule type" value="Genomic_DNA"/>
</dbReference>
<keyword evidence="9" id="KW-0539">Nucleus</keyword>
<comment type="subcellular location">
    <subcellularLocation>
        <location evidence="3">Cytoplasm</location>
    </subcellularLocation>
    <subcellularLocation>
        <location evidence="2">Nucleus</location>
    </subcellularLocation>
</comment>
<evidence type="ECO:0000313" key="12">
    <source>
        <dbReference type="EMBL" id="KAK7756536.1"/>
    </source>
</evidence>
<feature type="region of interest" description="Disordered" evidence="10">
    <location>
        <begin position="221"/>
        <end position="245"/>
    </location>
</feature>
<dbReference type="PANTHER" id="PTHR18829">
    <property type="entry name" value="PROTEIN YAE1 HOMOLOG"/>
    <property type="match status" value="1"/>
</dbReference>
<comment type="subunit">
    <text evidence="5">May form a complex with LTO1.</text>
</comment>
<dbReference type="Proteomes" id="UP001320420">
    <property type="component" value="Unassembled WGS sequence"/>
</dbReference>
<comment type="function">
    <text evidence="1">The complex LTO1:YAE1 may function as a target specific adapter that probably recruits apo-RPLI1 to the cytosolic iron-sulfur protein assembly (CIA) complex machinery. May be required for biogenesis of the large ribosomal subunit and initiation of translation.</text>
</comment>
<evidence type="ECO:0000256" key="7">
    <source>
        <dbReference type="ARBA" id="ARBA00018400"/>
    </source>
</evidence>
<evidence type="ECO:0000256" key="1">
    <source>
        <dbReference type="ARBA" id="ARBA00003836"/>
    </source>
</evidence>
<feature type="compositionally biased region" description="Polar residues" evidence="10">
    <location>
        <begin position="235"/>
        <end position="245"/>
    </location>
</feature>
<dbReference type="InterPro" id="IPR019191">
    <property type="entry name" value="Essential_protein_Yae1_N"/>
</dbReference>
<evidence type="ECO:0000256" key="3">
    <source>
        <dbReference type="ARBA" id="ARBA00004496"/>
    </source>
</evidence>
<feature type="region of interest" description="Disordered" evidence="10">
    <location>
        <begin position="18"/>
        <end position="61"/>
    </location>
</feature>
<reference evidence="12 13" key="1">
    <citation type="submission" date="2024-02" db="EMBL/GenBank/DDBJ databases">
        <title>De novo assembly and annotation of 12 fungi associated with fruit tree decline syndrome in Ontario, Canada.</title>
        <authorList>
            <person name="Sulman M."/>
            <person name="Ellouze W."/>
            <person name="Ilyukhin E."/>
        </authorList>
    </citation>
    <scope>NUCLEOTIDE SEQUENCE [LARGE SCALE GENOMIC DNA]</scope>
    <source>
        <strain evidence="12 13">M11/M66-122</strain>
    </source>
</reference>
<evidence type="ECO:0000256" key="9">
    <source>
        <dbReference type="ARBA" id="ARBA00023242"/>
    </source>
</evidence>
<comment type="similarity">
    <text evidence="4">Belongs to the YAE1 family.</text>
</comment>
<dbReference type="GO" id="GO:0005634">
    <property type="term" value="C:nucleus"/>
    <property type="evidence" value="ECO:0007669"/>
    <property type="project" value="UniProtKB-SubCell"/>
</dbReference>
<gene>
    <name evidence="12" type="primary">YAE1D1_1</name>
    <name evidence="12" type="ORF">SLS62_001372</name>
</gene>
<name>A0AAN9UZ25_9PEZI</name>
<evidence type="ECO:0000259" key="11">
    <source>
        <dbReference type="Pfam" id="PF09811"/>
    </source>
</evidence>
<evidence type="ECO:0000256" key="5">
    <source>
        <dbReference type="ARBA" id="ARBA00011427"/>
    </source>
</evidence>
<accession>A0AAN9UZ25</accession>
<evidence type="ECO:0000256" key="10">
    <source>
        <dbReference type="SAM" id="MobiDB-lite"/>
    </source>
</evidence>
<dbReference type="InterPro" id="IPR038881">
    <property type="entry name" value="Yae1-like"/>
</dbReference>
<dbReference type="PANTHER" id="PTHR18829:SF0">
    <property type="entry name" value="PROTEIN YAE1 HOMOLOG"/>
    <property type="match status" value="1"/>
</dbReference>
<protein>
    <recommendedName>
        <fullName evidence="7">Protein YAE1</fullName>
    </recommendedName>
    <alternativeName>
        <fullName evidence="6">Protein yae1</fullName>
    </alternativeName>
</protein>
<feature type="domain" description="Essential protein Yae1 N-terminal" evidence="11">
    <location>
        <begin position="74"/>
        <end position="112"/>
    </location>
</feature>
<organism evidence="12 13">
    <name type="scientific">Diatrype stigma</name>
    <dbReference type="NCBI Taxonomy" id="117547"/>
    <lineage>
        <taxon>Eukaryota</taxon>
        <taxon>Fungi</taxon>
        <taxon>Dikarya</taxon>
        <taxon>Ascomycota</taxon>
        <taxon>Pezizomycotina</taxon>
        <taxon>Sordariomycetes</taxon>
        <taxon>Xylariomycetidae</taxon>
        <taxon>Xylariales</taxon>
        <taxon>Diatrypaceae</taxon>
        <taxon>Diatrype</taxon>
    </lineage>
</organism>
<sequence length="245" mass="26824">MHLPPPEPRADEFYVQMGSPAAQDLAPSYQDPFDDVFGSDSEAPFGAGSHEHSNANDTLPPDIRRLQVTHSTEGYREGITVGKAQSIQAGFDEGYNLGANVGLKAGQLLGLLEGIAAALGHALAQRSSSSPHRDHTASATHASQLLTTARHELRTESIFDEAYWAPDGSWKYDVKGASNDGEILFEDVANAHPLISKWTQIVNEEVRKWSLNLDLPALRSKEPSNEEVAPKTVKLEQQSRQVMEW</sequence>
<evidence type="ECO:0000313" key="13">
    <source>
        <dbReference type="Proteomes" id="UP001320420"/>
    </source>
</evidence>
<dbReference type="GO" id="GO:0005737">
    <property type="term" value="C:cytoplasm"/>
    <property type="evidence" value="ECO:0007669"/>
    <property type="project" value="UniProtKB-SubCell"/>
</dbReference>